<organism evidence="3 4">
    <name type="scientific">Desulfosporosinus acidiphilus (strain DSM 22704 / JCM 16185 / SJ4)</name>
    <dbReference type="NCBI Taxonomy" id="646529"/>
    <lineage>
        <taxon>Bacteria</taxon>
        <taxon>Bacillati</taxon>
        <taxon>Bacillota</taxon>
        <taxon>Clostridia</taxon>
        <taxon>Eubacteriales</taxon>
        <taxon>Desulfitobacteriaceae</taxon>
        <taxon>Desulfosporosinus</taxon>
    </lineage>
</organism>
<feature type="domain" description="Thioredoxin" evidence="2">
    <location>
        <begin position="64"/>
        <end position="204"/>
    </location>
</feature>
<evidence type="ECO:0000259" key="2">
    <source>
        <dbReference type="PROSITE" id="PS51352"/>
    </source>
</evidence>
<dbReference type="eggNOG" id="COG0526">
    <property type="taxonomic scope" value="Bacteria"/>
</dbReference>
<dbReference type="Gene3D" id="3.40.30.10">
    <property type="entry name" value="Glutaredoxin"/>
    <property type="match status" value="1"/>
</dbReference>
<proteinExistence type="predicted"/>
<feature type="region of interest" description="Disordered" evidence="1">
    <location>
        <begin position="26"/>
        <end position="53"/>
    </location>
</feature>
<dbReference type="Pfam" id="PF00578">
    <property type="entry name" value="AhpC-TSA"/>
    <property type="match status" value="1"/>
</dbReference>
<dbReference type="InterPro" id="IPR017937">
    <property type="entry name" value="Thioredoxin_CS"/>
</dbReference>
<dbReference type="InterPro" id="IPR013766">
    <property type="entry name" value="Thioredoxin_domain"/>
</dbReference>
<dbReference type="STRING" id="646529.Desaci_3981"/>
<dbReference type="KEGG" id="dai:Desaci_3981"/>
<dbReference type="CDD" id="cd02966">
    <property type="entry name" value="TlpA_like_family"/>
    <property type="match status" value="1"/>
</dbReference>
<dbReference type="InterPro" id="IPR000866">
    <property type="entry name" value="AhpC/TSA"/>
</dbReference>
<dbReference type="RefSeq" id="WP_014828834.1">
    <property type="nucleotide sequence ID" value="NC_018068.1"/>
</dbReference>
<accession>I4DAM3</accession>
<protein>
    <submittedName>
        <fullName evidence="3">Peroxiredoxin</fullName>
    </submittedName>
</protein>
<evidence type="ECO:0000313" key="3">
    <source>
        <dbReference type="EMBL" id="AFM42847.1"/>
    </source>
</evidence>
<dbReference type="Proteomes" id="UP000002892">
    <property type="component" value="Chromosome"/>
</dbReference>
<name>I4DAM3_DESAJ</name>
<reference evidence="3 4" key="1">
    <citation type="journal article" date="2012" name="J. Bacteriol.">
        <title>Complete genome sequences of Desulfosporosinus orientis DSM765T, Desulfosporosinus youngiae DSM17734T, Desulfosporosinus meridiei DSM13257T, and Desulfosporosinus acidiphilus DSM22704T.</title>
        <authorList>
            <person name="Pester M."/>
            <person name="Brambilla E."/>
            <person name="Alazard D."/>
            <person name="Rattei T."/>
            <person name="Weinmaier T."/>
            <person name="Han J."/>
            <person name="Lucas S."/>
            <person name="Lapidus A."/>
            <person name="Cheng J.F."/>
            <person name="Goodwin L."/>
            <person name="Pitluck S."/>
            <person name="Peters L."/>
            <person name="Ovchinnikova G."/>
            <person name="Teshima H."/>
            <person name="Detter J.C."/>
            <person name="Han C.S."/>
            <person name="Tapia R."/>
            <person name="Land M.L."/>
            <person name="Hauser L."/>
            <person name="Kyrpides N.C."/>
            <person name="Ivanova N.N."/>
            <person name="Pagani I."/>
            <person name="Huntmann M."/>
            <person name="Wei C.L."/>
            <person name="Davenport K.W."/>
            <person name="Daligault H."/>
            <person name="Chain P.S."/>
            <person name="Chen A."/>
            <person name="Mavromatis K."/>
            <person name="Markowitz V."/>
            <person name="Szeto E."/>
            <person name="Mikhailova N."/>
            <person name="Pati A."/>
            <person name="Wagner M."/>
            <person name="Woyke T."/>
            <person name="Ollivier B."/>
            <person name="Klenk H.P."/>
            <person name="Spring S."/>
            <person name="Loy A."/>
        </authorList>
    </citation>
    <scope>NUCLEOTIDE SEQUENCE [LARGE SCALE GENOMIC DNA]</scope>
    <source>
        <strain evidence="4">DSM 22704 / JCM 16185 / SJ4</strain>
    </source>
</reference>
<dbReference type="EMBL" id="CP003639">
    <property type="protein sequence ID" value="AFM42847.1"/>
    <property type="molecule type" value="Genomic_DNA"/>
</dbReference>
<dbReference type="HOGENOM" id="CLU_042529_11_4_9"/>
<dbReference type="GO" id="GO:0016491">
    <property type="term" value="F:oxidoreductase activity"/>
    <property type="evidence" value="ECO:0007669"/>
    <property type="project" value="InterPro"/>
</dbReference>
<dbReference type="GO" id="GO:0016209">
    <property type="term" value="F:antioxidant activity"/>
    <property type="evidence" value="ECO:0007669"/>
    <property type="project" value="InterPro"/>
</dbReference>
<sequence length="204" mass="22304">MKKYLAVAVLIGLVIWGVYDVQGNKSKSPDARSNSASVQNTNEKSDSTGVTTKIDQGQPLKVGLEKGNLAPDFELENADGKAIKLSSFRGKKVVVNFWASWCPPCRLEIPEIEKYYTQNKNTGIEILGVNLTTAEKSQATVTSFIKANSITFPVLLDKDGDAAHLYDISSIPASFILDSRGVIQEKVVGPMTYDSMQEMLGRIK</sequence>
<gene>
    <name evidence="3" type="ordered locus">Desaci_3981</name>
</gene>
<dbReference type="OrthoDB" id="9809733at2"/>
<dbReference type="InterPro" id="IPR050553">
    <property type="entry name" value="Thioredoxin_ResA/DsbE_sf"/>
</dbReference>
<dbReference type="InterPro" id="IPR036249">
    <property type="entry name" value="Thioredoxin-like_sf"/>
</dbReference>
<dbReference type="PROSITE" id="PS51352">
    <property type="entry name" value="THIOREDOXIN_2"/>
    <property type="match status" value="1"/>
</dbReference>
<dbReference type="PANTHER" id="PTHR42852">
    <property type="entry name" value="THIOL:DISULFIDE INTERCHANGE PROTEIN DSBE"/>
    <property type="match status" value="1"/>
</dbReference>
<dbReference type="AlphaFoldDB" id="I4DAM3"/>
<keyword evidence="4" id="KW-1185">Reference proteome</keyword>
<dbReference type="PROSITE" id="PS00194">
    <property type="entry name" value="THIOREDOXIN_1"/>
    <property type="match status" value="1"/>
</dbReference>
<evidence type="ECO:0000256" key="1">
    <source>
        <dbReference type="SAM" id="MobiDB-lite"/>
    </source>
</evidence>
<dbReference type="SUPFAM" id="SSF52833">
    <property type="entry name" value="Thioredoxin-like"/>
    <property type="match status" value="1"/>
</dbReference>
<dbReference type="PANTHER" id="PTHR42852:SF1">
    <property type="entry name" value="THIOREDOXIN-LIKE PROTEIN YNEN"/>
    <property type="match status" value="1"/>
</dbReference>
<evidence type="ECO:0000313" key="4">
    <source>
        <dbReference type="Proteomes" id="UP000002892"/>
    </source>
</evidence>